<dbReference type="Pfam" id="PF16925">
    <property type="entry name" value="TetR_C_13"/>
    <property type="match status" value="1"/>
</dbReference>
<dbReference type="GO" id="GO:0003677">
    <property type="term" value="F:DNA binding"/>
    <property type="evidence" value="ECO:0007669"/>
    <property type="project" value="UniProtKB-UniRule"/>
</dbReference>
<evidence type="ECO:0000259" key="5">
    <source>
        <dbReference type="PROSITE" id="PS50977"/>
    </source>
</evidence>
<dbReference type="InterPro" id="IPR009057">
    <property type="entry name" value="Homeodomain-like_sf"/>
</dbReference>
<dbReference type="PANTHER" id="PTHR47506:SF1">
    <property type="entry name" value="HTH-TYPE TRANSCRIPTIONAL REGULATOR YJDC"/>
    <property type="match status" value="1"/>
</dbReference>
<sequence>MPRQKEFDYEEKLKCARNLFWDKGYKATSMNELVDALEINRSSLYHTYGNKHELFLKSLDRYIQKKEEEYRKAAKKSKDPMKAVENVVQSVLKSVLEDEKTCLVVNSTFELARTDKAVKQRLTRQTVSSVKLFQELLEMAKENGELKTDRESGVLAHFIVMNITSIWATHILFGDEQLTTQMTDFLLETIKG</sequence>
<evidence type="ECO:0000256" key="1">
    <source>
        <dbReference type="ARBA" id="ARBA00023015"/>
    </source>
</evidence>
<evidence type="ECO:0000256" key="4">
    <source>
        <dbReference type="PROSITE-ProRule" id="PRU00335"/>
    </source>
</evidence>
<evidence type="ECO:0000313" key="6">
    <source>
        <dbReference type="EMBL" id="SHF90195.1"/>
    </source>
</evidence>
<dbReference type="InterPro" id="IPR036271">
    <property type="entry name" value="Tet_transcr_reg_TetR-rel_C_sf"/>
</dbReference>
<dbReference type="AlphaFoldDB" id="A0A1M5FFC9"/>
<dbReference type="InterPro" id="IPR001647">
    <property type="entry name" value="HTH_TetR"/>
</dbReference>
<dbReference type="PANTHER" id="PTHR47506">
    <property type="entry name" value="TRANSCRIPTIONAL REGULATORY PROTEIN"/>
    <property type="match status" value="1"/>
</dbReference>
<name>A0A1M5FFC9_9BACT</name>
<evidence type="ECO:0000256" key="3">
    <source>
        <dbReference type="ARBA" id="ARBA00023163"/>
    </source>
</evidence>
<evidence type="ECO:0000313" key="7">
    <source>
        <dbReference type="Proteomes" id="UP000184041"/>
    </source>
</evidence>
<feature type="domain" description="HTH tetR-type" evidence="5">
    <location>
        <begin position="6"/>
        <end position="66"/>
    </location>
</feature>
<evidence type="ECO:0000256" key="2">
    <source>
        <dbReference type="ARBA" id="ARBA00023125"/>
    </source>
</evidence>
<dbReference type="PROSITE" id="PS50977">
    <property type="entry name" value="HTH_TETR_2"/>
    <property type="match status" value="1"/>
</dbReference>
<feature type="DNA-binding region" description="H-T-H motif" evidence="4">
    <location>
        <begin position="29"/>
        <end position="48"/>
    </location>
</feature>
<dbReference type="RefSeq" id="WP_073065452.1">
    <property type="nucleotide sequence ID" value="NZ_FQUS01000015.1"/>
</dbReference>
<dbReference type="Gene3D" id="1.10.357.10">
    <property type="entry name" value="Tetracycline Repressor, domain 2"/>
    <property type="match status" value="1"/>
</dbReference>
<dbReference type="OrthoDB" id="9795242at2"/>
<dbReference type="Gene3D" id="1.10.10.60">
    <property type="entry name" value="Homeodomain-like"/>
    <property type="match status" value="1"/>
</dbReference>
<reference evidence="6 7" key="1">
    <citation type="submission" date="2016-11" db="EMBL/GenBank/DDBJ databases">
        <authorList>
            <person name="Jaros S."/>
            <person name="Januszkiewicz K."/>
            <person name="Wedrychowicz H."/>
        </authorList>
    </citation>
    <scope>NUCLEOTIDE SEQUENCE [LARGE SCALE GENOMIC DNA]</scope>
    <source>
        <strain evidence="6 7">DSM 21986</strain>
    </source>
</reference>
<keyword evidence="1" id="KW-0805">Transcription regulation</keyword>
<proteinExistence type="predicted"/>
<protein>
    <submittedName>
        <fullName evidence="6">Transcriptional regulator, TetR family</fullName>
    </submittedName>
</protein>
<keyword evidence="2 4" id="KW-0238">DNA-binding</keyword>
<dbReference type="Proteomes" id="UP000184041">
    <property type="component" value="Unassembled WGS sequence"/>
</dbReference>
<gene>
    <name evidence="6" type="ORF">SAMN05443144_1159</name>
</gene>
<organism evidence="6 7">
    <name type="scientific">Fodinibius roseus</name>
    <dbReference type="NCBI Taxonomy" id="1194090"/>
    <lineage>
        <taxon>Bacteria</taxon>
        <taxon>Pseudomonadati</taxon>
        <taxon>Balneolota</taxon>
        <taxon>Balneolia</taxon>
        <taxon>Balneolales</taxon>
        <taxon>Balneolaceae</taxon>
        <taxon>Fodinibius</taxon>
    </lineage>
</organism>
<dbReference type="InterPro" id="IPR011075">
    <property type="entry name" value="TetR_C"/>
</dbReference>
<dbReference type="STRING" id="1194090.SAMN05443144_1159"/>
<dbReference type="EMBL" id="FQUS01000015">
    <property type="protein sequence ID" value="SHF90195.1"/>
    <property type="molecule type" value="Genomic_DNA"/>
</dbReference>
<dbReference type="SUPFAM" id="SSF46689">
    <property type="entry name" value="Homeodomain-like"/>
    <property type="match status" value="1"/>
</dbReference>
<keyword evidence="3" id="KW-0804">Transcription</keyword>
<keyword evidence="7" id="KW-1185">Reference proteome</keyword>
<accession>A0A1M5FFC9</accession>
<dbReference type="Pfam" id="PF00440">
    <property type="entry name" value="TetR_N"/>
    <property type="match status" value="1"/>
</dbReference>
<dbReference type="SUPFAM" id="SSF48498">
    <property type="entry name" value="Tetracyclin repressor-like, C-terminal domain"/>
    <property type="match status" value="1"/>
</dbReference>